<accession>A0A0B7MJX4</accession>
<evidence type="ECO:0000256" key="1">
    <source>
        <dbReference type="SAM" id="Phobius"/>
    </source>
</evidence>
<keyword evidence="1" id="KW-1133">Transmembrane helix</keyword>
<name>A0A0B7MJX4_9FIRM</name>
<proteinExistence type="predicted"/>
<protein>
    <submittedName>
        <fullName evidence="2">Uncharacterized protein</fullName>
    </submittedName>
</protein>
<feature type="transmembrane region" description="Helical" evidence="1">
    <location>
        <begin position="35"/>
        <end position="60"/>
    </location>
</feature>
<dbReference type="Proteomes" id="UP000046155">
    <property type="component" value="Unassembled WGS sequence"/>
</dbReference>
<keyword evidence="1" id="KW-0472">Membrane</keyword>
<reference evidence="3" key="1">
    <citation type="submission" date="2015-01" db="EMBL/GenBank/DDBJ databases">
        <authorList>
            <person name="Manzoor Shahid"/>
            <person name="Zubair Saima"/>
        </authorList>
    </citation>
    <scope>NUCLEOTIDE SEQUENCE [LARGE SCALE GENOMIC DNA]</scope>
    <source>
        <strain evidence="3">Sp3</strain>
    </source>
</reference>
<dbReference type="EMBL" id="CDRZ01000043">
    <property type="protein sequence ID" value="CEO87962.1"/>
    <property type="molecule type" value="Genomic_DNA"/>
</dbReference>
<organism evidence="2 3">
    <name type="scientific">Syntrophaceticus schinkii</name>
    <dbReference type="NCBI Taxonomy" id="499207"/>
    <lineage>
        <taxon>Bacteria</taxon>
        <taxon>Bacillati</taxon>
        <taxon>Bacillota</taxon>
        <taxon>Clostridia</taxon>
        <taxon>Thermoanaerobacterales</taxon>
        <taxon>Thermoanaerobacterales Family III. Incertae Sedis</taxon>
        <taxon>Syntrophaceticus</taxon>
    </lineage>
</organism>
<keyword evidence="3" id="KW-1185">Reference proteome</keyword>
<evidence type="ECO:0000313" key="3">
    <source>
        <dbReference type="Proteomes" id="UP000046155"/>
    </source>
</evidence>
<gene>
    <name evidence="2" type="ORF">SSCH_1370012</name>
</gene>
<sequence length="103" mass="11482">MTDHSGATTDTFQYALYGELVVGSSFNFARGWVKIITVIGLFGFIILYILLSVTFLSPLLPKIFVKWKDNYAVATSKPARLRIIKSAFVFSPVVMTAFPSLVR</sequence>
<evidence type="ECO:0000313" key="2">
    <source>
        <dbReference type="EMBL" id="CEO87962.1"/>
    </source>
</evidence>
<dbReference type="AlphaFoldDB" id="A0A0B7MJX4"/>
<feature type="transmembrane region" description="Helical" evidence="1">
    <location>
        <begin position="81"/>
        <end position="102"/>
    </location>
</feature>
<keyword evidence="1" id="KW-0812">Transmembrane</keyword>